<evidence type="ECO:0000313" key="2">
    <source>
        <dbReference type="Proteomes" id="UP001241603"/>
    </source>
</evidence>
<evidence type="ECO:0008006" key="3">
    <source>
        <dbReference type="Google" id="ProtNLM"/>
    </source>
</evidence>
<organism evidence="1 2">
    <name type="scientific">Kaistia dalseonensis</name>
    <dbReference type="NCBI Taxonomy" id="410840"/>
    <lineage>
        <taxon>Bacteria</taxon>
        <taxon>Pseudomonadati</taxon>
        <taxon>Pseudomonadota</taxon>
        <taxon>Alphaproteobacteria</taxon>
        <taxon>Hyphomicrobiales</taxon>
        <taxon>Kaistiaceae</taxon>
        <taxon>Kaistia</taxon>
    </lineage>
</organism>
<sequence>MAEFEVAGVQYNSRKMDAFQQFHVARKLAPAVAPFMKAIGPMLVASQAAETQPAALVESLLPLMQAISDMPADDCDFIVQSCLSVVSRKQAGGGGWAPVWNKDAKVFMFDDIDMTAMLAIAAQVIRENVGSFSRALPSVLSTAGR</sequence>
<protein>
    <recommendedName>
        <fullName evidence="3">Bacteriophage protein</fullName>
    </recommendedName>
</protein>
<accession>A0ABU0H8X8</accession>
<keyword evidence="2" id="KW-1185">Reference proteome</keyword>
<evidence type="ECO:0000313" key="1">
    <source>
        <dbReference type="EMBL" id="MDQ0437954.1"/>
    </source>
</evidence>
<proteinExistence type="predicted"/>
<dbReference type="Proteomes" id="UP001241603">
    <property type="component" value="Unassembled WGS sequence"/>
</dbReference>
<dbReference type="InterPro" id="IPR049156">
    <property type="entry name" value="Phage_chap_TAC_15-like"/>
</dbReference>
<reference evidence="1 2" key="1">
    <citation type="submission" date="2023-07" db="EMBL/GenBank/DDBJ databases">
        <title>Genomic Encyclopedia of Type Strains, Phase IV (KMG-IV): sequencing the most valuable type-strain genomes for metagenomic binning, comparative biology and taxonomic classification.</title>
        <authorList>
            <person name="Goeker M."/>
        </authorList>
    </citation>
    <scope>NUCLEOTIDE SEQUENCE [LARGE SCALE GENOMIC DNA]</scope>
    <source>
        <strain evidence="1 2">B6-8</strain>
    </source>
</reference>
<gene>
    <name evidence="1" type="ORF">QO014_002346</name>
</gene>
<dbReference type="Pfam" id="PF21822">
    <property type="entry name" value="Phage_TAC_15"/>
    <property type="match status" value="1"/>
</dbReference>
<dbReference type="EMBL" id="JAUSVO010000003">
    <property type="protein sequence ID" value="MDQ0437954.1"/>
    <property type="molecule type" value="Genomic_DNA"/>
</dbReference>
<name>A0ABU0H8X8_9HYPH</name>
<dbReference type="RefSeq" id="WP_266348880.1">
    <property type="nucleotide sequence ID" value="NZ_JAPKNG010000003.1"/>
</dbReference>
<comment type="caution">
    <text evidence="1">The sequence shown here is derived from an EMBL/GenBank/DDBJ whole genome shotgun (WGS) entry which is preliminary data.</text>
</comment>